<reference evidence="9 10" key="1">
    <citation type="submission" date="2015-12" db="EMBL/GenBank/DDBJ databases">
        <authorList>
            <person name="Shamseldin A."/>
            <person name="Moawad H."/>
            <person name="Abd El-Rahim W.M."/>
            <person name="Sadowsky M.J."/>
        </authorList>
    </citation>
    <scope>NUCLEOTIDE SEQUENCE [LARGE SCALE GENOMIC DNA]</scope>
    <source>
        <strain evidence="9 10">WF1</strain>
    </source>
</reference>
<dbReference type="GO" id="GO:0006281">
    <property type="term" value="P:DNA repair"/>
    <property type="evidence" value="ECO:0007669"/>
    <property type="project" value="UniProtKB-KW"/>
</dbReference>
<evidence type="ECO:0000256" key="1">
    <source>
        <dbReference type="ARBA" id="ARBA00001968"/>
    </source>
</evidence>
<dbReference type="CDD" id="cd08041">
    <property type="entry name" value="OBF_kDNA_ligase_like"/>
    <property type="match status" value="1"/>
</dbReference>
<keyword evidence="5" id="KW-0234">DNA repair</keyword>
<dbReference type="Pfam" id="PF14743">
    <property type="entry name" value="DNA_ligase_OB_2"/>
    <property type="match status" value="1"/>
</dbReference>
<dbReference type="SUPFAM" id="SSF50249">
    <property type="entry name" value="Nucleic acid-binding proteins"/>
    <property type="match status" value="1"/>
</dbReference>
<dbReference type="GO" id="GO:0006310">
    <property type="term" value="P:DNA recombination"/>
    <property type="evidence" value="ECO:0007669"/>
    <property type="project" value="InterPro"/>
</dbReference>
<dbReference type="InterPro" id="IPR012310">
    <property type="entry name" value="DNA_ligase_ATP-dep_cent"/>
</dbReference>
<feature type="domain" description="ATP-dependent DNA ligase family profile" evidence="7">
    <location>
        <begin position="47"/>
        <end position="199"/>
    </location>
</feature>
<dbReference type="Gene3D" id="2.40.50.140">
    <property type="entry name" value="Nucleic acid-binding proteins"/>
    <property type="match status" value="1"/>
</dbReference>
<protein>
    <submittedName>
        <fullName evidence="9">ATP-dependent DNA ligase</fullName>
    </submittedName>
</protein>
<comment type="caution">
    <text evidence="9">The sequence shown here is derived from an EMBL/GenBank/DDBJ whole genome shotgun (WGS) entry which is preliminary data.</text>
</comment>
<dbReference type="GO" id="GO:0006260">
    <property type="term" value="P:DNA replication"/>
    <property type="evidence" value="ECO:0007669"/>
    <property type="project" value="UniProtKB-KW"/>
</dbReference>
<name>A0A1V8M3J8_9GAMM</name>
<dbReference type="CDD" id="cd07896">
    <property type="entry name" value="Adenylation_kDNA_ligase_like"/>
    <property type="match status" value="1"/>
</dbReference>
<comment type="cofactor">
    <cofactor evidence="1">
        <name>a divalent metal cation</name>
        <dbReference type="ChEBI" id="CHEBI:60240"/>
    </cofactor>
</comment>
<dbReference type="GO" id="GO:0005524">
    <property type="term" value="F:ATP binding"/>
    <property type="evidence" value="ECO:0007669"/>
    <property type="project" value="InterPro"/>
</dbReference>
<dbReference type="InterPro" id="IPR050326">
    <property type="entry name" value="NAD_dep_DNA_ligaseB"/>
</dbReference>
<evidence type="ECO:0000313" key="9">
    <source>
        <dbReference type="EMBL" id="OQK15973.1"/>
    </source>
</evidence>
<evidence type="ECO:0000259" key="7">
    <source>
        <dbReference type="Pfam" id="PF01068"/>
    </source>
</evidence>
<dbReference type="SUPFAM" id="SSF56091">
    <property type="entry name" value="DNA ligase/mRNA capping enzyme, catalytic domain"/>
    <property type="match status" value="1"/>
</dbReference>
<evidence type="ECO:0000256" key="5">
    <source>
        <dbReference type="ARBA" id="ARBA00023204"/>
    </source>
</evidence>
<dbReference type="Gene3D" id="3.30.470.30">
    <property type="entry name" value="DNA ligase/mRNA capping enzyme"/>
    <property type="match status" value="1"/>
</dbReference>
<dbReference type="PANTHER" id="PTHR47810">
    <property type="entry name" value="DNA LIGASE"/>
    <property type="match status" value="1"/>
</dbReference>
<gene>
    <name evidence="9" type="ORF">AU255_16205</name>
</gene>
<accession>A0A1V8M3J8</accession>
<dbReference type="AlphaFoldDB" id="A0A1V8M3J8"/>
<dbReference type="InterPro" id="IPR012340">
    <property type="entry name" value="NA-bd_OB-fold"/>
</dbReference>
<evidence type="ECO:0000256" key="6">
    <source>
        <dbReference type="ARBA" id="ARBA00034003"/>
    </source>
</evidence>
<evidence type="ECO:0000313" key="10">
    <source>
        <dbReference type="Proteomes" id="UP000191980"/>
    </source>
</evidence>
<feature type="domain" description="DNA ligase OB-like" evidence="8">
    <location>
        <begin position="214"/>
        <end position="278"/>
    </location>
</feature>
<dbReference type="InterPro" id="IPR029319">
    <property type="entry name" value="DNA_ligase_OB"/>
</dbReference>
<dbReference type="NCBIfam" id="NF006592">
    <property type="entry name" value="PRK09125.1"/>
    <property type="match status" value="1"/>
</dbReference>
<evidence type="ECO:0000256" key="2">
    <source>
        <dbReference type="ARBA" id="ARBA00022598"/>
    </source>
</evidence>
<dbReference type="Pfam" id="PF01068">
    <property type="entry name" value="DNA_ligase_A_M"/>
    <property type="match status" value="1"/>
</dbReference>
<keyword evidence="4" id="KW-0227">DNA damage</keyword>
<keyword evidence="3" id="KW-0235">DNA replication</keyword>
<proteinExistence type="predicted"/>
<evidence type="ECO:0000259" key="8">
    <source>
        <dbReference type="Pfam" id="PF14743"/>
    </source>
</evidence>
<evidence type="ECO:0000256" key="3">
    <source>
        <dbReference type="ARBA" id="ARBA00022705"/>
    </source>
</evidence>
<dbReference type="Gene3D" id="3.30.1490.70">
    <property type="match status" value="1"/>
</dbReference>
<dbReference type="EMBL" id="LPUF01000003">
    <property type="protein sequence ID" value="OQK15973.1"/>
    <property type="molecule type" value="Genomic_DNA"/>
</dbReference>
<keyword evidence="2 9" id="KW-0436">Ligase</keyword>
<keyword evidence="10" id="KW-1185">Reference proteome</keyword>
<comment type="catalytic activity">
    <reaction evidence="6">
        <text>ATP + (deoxyribonucleotide)n-3'-hydroxyl + 5'-phospho-(deoxyribonucleotide)m = (deoxyribonucleotide)n+m + AMP + diphosphate.</text>
        <dbReference type="EC" id="6.5.1.1"/>
    </reaction>
</comment>
<dbReference type="STRING" id="1420851.AU255_16205"/>
<dbReference type="PANTHER" id="PTHR47810:SF1">
    <property type="entry name" value="DNA LIGASE B"/>
    <property type="match status" value="1"/>
</dbReference>
<sequence length="281" mass="31694">MIQLIYPYSAFFVSILLASSPALAIEKPKLMLARTFQPSVVITDYWVSEKLDGVRARWNGHQLISRGGIALAAPNWFIDGFPDMPLDGELWMARGEYQQTVSIIKKQKPHSGWKKIKFMIFDLPDHQGSFSNRLAVMRNIDEQIQTPYLSIIPQYQLSTNEELMHHLKIITNKGGEGIMLHHKTGIYRSGRSNDLLKLKLFTDAEASVIGYRAGKGQFAGKMGAIKVRSSTGKIFFIGSGFSHKDRERPPAIGSTISFRYQGFTDSGIPRFAVFIRVRNEP</sequence>
<evidence type="ECO:0000256" key="4">
    <source>
        <dbReference type="ARBA" id="ARBA00022763"/>
    </source>
</evidence>
<dbReference type="Proteomes" id="UP000191980">
    <property type="component" value="Unassembled WGS sequence"/>
</dbReference>
<dbReference type="GO" id="GO:0003910">
    <property type="term" value="F:DNA ligase (ATP) activity"/>
    <property type="evidence" value="ECO:0007669"/>
    <property type="project" value="UniProtKB-EC"/>
</dbReference>
<organism evidence="9 10">
    <name type="scientific">Methyloprofundus sedimenti</name>
    <dbReference type="NCBI Taxonomy" id="1420851"/>
    <lineage>
        <taxon>Bacteria</taxon>
        <taxon>Pseudomonadati</taxon>
        <taxon>Pseudomonadota</taxon>
        <taxon>Gammaproteobacteria</taxon>
        <taxon>Methylococcales</taxon>
        <taxon>Methylococcaceae</taxon>
        <taxon>Methyloprofundus</taxon>
    </lineage>
</organism>